<sequence>MGNTSLLLSALSGLLVMADAKYRPDSDSCWVMGDSHLFKKRIPVQIVRQLNEAQDLHDVLRICSGGSSASWRSISTHGYLLWQIRSYQEEDLAAARFMKMAVNSHSTTSAMDHAKAAASKEKSSALDGMMQSDAPARRNGGC</sequence>
<gene>
    <name evidence="3" type="ORF">IscW_ISCW011082</name>
</gene>
<dbReference type="InParanoid" id="B7Q423"/>
<keyword evidence="2" id="KW-0732">Signal</keyword>
<dbReference type="EMBL" id="ABJB011037651">
    <property type="status" value="NOT_ANNOTATED_CDS"/>
    <property type="molecule type" value="Genomic_DNA"/>
</dbReference>
<dbReference type="PaxDb" id="6945-B7Q423"/>
<dbReference type="EMBL" id="DS853260">
    <property type="protein sequence ID" value="EEC13598.1"/>
    <property type="molecule type" value="Genomic_DNA"/>
</dbReference>
<dbReference type="HOGENOM" id="CLU_1817925_0_0_1"/>
<evidence type="ECO:0000313" key="3">
    <source>
        <dbReference type="EMBL" id="EEC13598.1"/>
    </source>
</evidence>
<feature type="region of interest" description="Disordered" evidence="1">
    <location>
        <begin position="111"/>
        <end position="142"/>
    </location>
</feature>
<reference evidence="3 5" key="1">
    <citation type="submission" date="2008-03" db="EMBL/GenBank/DDBJ databases">
        <title>Annotation of Ixodes scapularis.</title>
        <authorList>
            <consortium name="Ixodes scapularis Genome Project Consortium"/>
            <person name="Caler E."/>
            <person name="Hannick L.I."/>
            <person name="Bidwell S."/>
            <person name="Joardar V."/>
            <person name="Thiagarajan M."/>
            <person name="Amedeo P."/>
            <person name="Galinsky K.J."/>
            <person name="Schobel S."/>
            <person name="Inman J."/>
            <person name="Hostetler J."/>
            <person name="Miller J."/>
            <person name="Hammond M."/>
            <person name="Megy K."/>
            <person name="Lawson D."/>
            <person name="Kodira C."/>
            <person name="Sutton G."/>
            <person name="Meyer J."/>
            <person name="Hill C.A."/>
            <person name="Birren B."/>
            <person name="Nene V."/>
            <person name="Collins F."/>
            <person name="Alarcon-Chaidez F."/>
            <person name="Wikel S."/>
            <person name="Strausberg R."/>
        </authorList>
    </citation>
    <scope>NUCLEOTIDE SEQUENCE [LARGE SCALE GENOMIC DNA]</scope>
    <source>
        <strain evidence="5">Wikel</strain>
        <strain evidence="3">Wikel colony</strain>
    </source>
</reference>
<feature type="signal peptide" evidence="2">
    <location>
        <begin position="1"/>
        <end position="20"/>
    </location>
</feature>
<reference evidence="4" key="2">
    <citation type="submission" date="2020-05" db="UniProtKB">
        <authorList>
            <consortium name="EnsemblMetazoa"/>
        </authorList>
    </citation>
    <scope>IDENTIFICATION</scope>
    <source>
        <strain evidence="4">wikel</strain>
    </source>
</reference>
<dbReference type="Proteomes" id="UP000001555">
    <property type="component" value="Unassembled WGS sequence"/>
</dbReference>
<dbReference type="VEuPathDB" id="VectorBase:ISCP_024482"/>
<organism>
    <name type="scientific">Ixodes scapularis</name>
    <name type="common">Black-legged tick</name>
    <name type="synonym">Deer tick</name>
    <dbReference type="NCBI Taxonomy" id="6945"/>
    <lineage>
        <taxon>Eukaryota</taxon>
        <taxon>Metazoa</taxon>
        <taxon>Ecdysozoa</taxon>
        <taxon>Arthropoda</taxon>
        <taxon>Chelicerata</taxon>
        <taxon>Arachnida</taxon>
        <taxon>Acari</taxon>
        <taxon>Parasitiformes</taxon>
        <taxon>Ixodida</taxon>
        <taxon>Ixodoidea</taxon>
        <taxon>Ixodidae</taxon>
        <taxon>Ixodinae</taxon>
        <taxon>Ixodes</taxon>
    </lineage>
</organism>
<protein>
    <recommendedName>
        <fullName evidence="6">Secreted protein</fullName>
    </recommendedName>
</protein>
<evidence type="ECO:0008006" key="6">
    <source>
        <dbReference type="Google" id="ProtNLM"/>
    </source>
</evidence>
<dbReference type="VEuPathDB" id="VectorBase:ISCW011082"/>
<evidence type="ECO:0000256" key="1">
    <source>
        <dbReference type="SAM" id="MobiDB-lite"/>
    </source>
</evidence>
<dbReference type="OrthoDB" id="8878063at2759"/>
<feature type="chain" id="PRO_5014568236" description="Secreted protein" evidence="2">
    <location>
        <begin position="21"/>
        <end position="142"/>
    </location>
</feature>
<feature type="compositionally biased region" description="Basic and acidic residues" evidence="1">
    <location>
        <begin position="112"/>
        <end position="124"/>
    </location>
</feature>
<proteinExistence type="predicted"/>
<dbReference type="AlphaFoldDB" id="B7Q423"/>
<evidence type="ECO:0000256" key="2">
    <source>
        <dbReference type="SAM" id="SignalP"/>
    </source>
</evidence>
<evidence type="ECO:0000313" key="5">
    <source>
        <dbReference type="Proteomes" id="UP000001555"/>
    </source>
</evidence>
<accession>B7Q423</accession>
<evidence type="ECO:0000313" key="4">
    <source>
        <dbReference type="EnsemblMetazoa" id="ISCW011082-PA"/>
    </source>
</evidence>
<dbReference type="VEuPathDB" id="VectorBase:ISCI011082"/>
<name>B7Q423_IXOSC</name>
<dbReference type="EnsemblMetazoa" id="ISCW011082-RA">
    <property type="protein sequence ID" value="ISCW011082-PA"/>
    <property type="gene ID" value="ISCW011082"/>
</dbReference>
<keyword evidence="5" id="KW-1185">Reference proteome</keyword>